<evidence type="ECO:0000313" key="2">
    <source>
        <dbReference type="Proteomes" id="UP001597318"/>
    </source>
</evidence>
<evidence type="ECO:0000313" key="1">
    <source>
        <dbReference type="EMBL" id="MFD2216457.1"/>
    </source>
</evidence>
<reference evidence="2" key="1">
    <citation type="journal article" date="2019" name="Int. J. Syst. Evol. Microbiol.">
        <title>The Global Catalogue of Microorganisms (GCM) 10K type strain sequencing project: providing services to taxonomists for standard genome sequencing and annotation.</title>
        <authorList>
            <consortium name="The Broad Institute Genomics Platform"/>
            <consortium name="The Broad Institute Genome Sequencing Center for Infectious Disease"/>
            <person name="Wu L."/>
            <person name="Ma J."/>
        </authorList>
    </citation>
    <scope>NUCLEOTIDE SEQUENCE [LARGE SCALE GENOMIC DNA]</scope>
    <source>
        <strain evidence="2">CGMCC 1.15474</strain>
    </source>
</reference>
<organism evidence="1 2">
    <name type="scientific">Metabacillus endolithicus</name>
    <dbReference type="NCBI Taxonomy" id="1535204"/>
    <lineage>
        <taxon>Bacteria</taxon>
        <taxon>Bacillati</taxon>
        <taxon>Bacillota</taxon>
        <taxon>Bacilli</taxon>
        <taxon>Bacillales</taxon>
        <taxon>Bacillaceae</taxon>
        <taxon>Metabacillus</taxon>
    </lineage>
</organism>
<accession>A0ABW5C229</accession>
<dbReference type="RefSeq" id="WP_379053317.1">
    <property type="nucleotide sequence ID" value="NZ_JBHUIK010000007.1"/>
</dbReference>
<dbReference type="EMBL" id="JBHUIK010000007">
    <property type="protein sequence ID" value="MFD2216457.1"/>
    <property type="molecule type" value="Genomic_DNA"/>
</dbReference>
<proteinExistence type="predicted"/>
<sequence>MLNLNLAQQKLIEYYGKNVRESVIFMNQKQVQMLVETDKSYDIVLITDHINLPIGNVDVLIQQKILKTGDTLEEMTALLTSLHNDIEKGYSQIETKLNDVIKDMKVAIQEGNNLLPLTKDQFNQD</sequence>
<name>A0ABW5C229_9BACI</name>
<dbReference type="Proteomes" id="UP001597318">
    <property type="component" value="Unassembled WGS sequence"/>
</dbReference>
<comment type="caution">
    <text evidence="1">The sequence shown here is derived from an EMBL/GenBank/DDBJ whole genome shotgun (WGS) entry which is preliminary data.</text>
</comment>
<protein>
    <submittedName>
        <fullName evidence="1">Uncharacterized protein</fullName>
    </submittedName>
</protein>
<keyword evidence="2" id="KW-1185">Reference proteome</keyword>
<gene>
    <name evidence="1" type="ORF">ACFSKK_22535</name>
</gene>